<gene>
    <name evidence="3" type="ORF">BBK91_019065</name>
    <name evidence="2" type="ORF">BBL17_025180</name>
</gene>
<keyword evidence="1" id="KW-0812">Transmembrane</keyword>
<proteinExistence type="predicted"/>
<keyword evidence="1" id="KW-0472">Membrane</keyword>
<protein>
    <recommendedName>
        <fullName evidence="6">YcxB-like protein domain-containing protein</fullName>
    </recommendedName>
</protein>
<evidence type="ECO:0000256" key="1">
    <source>
        <dbReference type="SAM" id="Phobius"/>
    </source>
</evidence>
<dbReference type="AlphaFoldDB" id="A0ABD6HBL1"/>
<keyword evidence="1" id="KW-1133">Transmembrane helix</keyword>
<keyword evidence="4" id="KW-1185">Reference proteome</keyword>
<dbReference type="EMBL" id="MBFE02000027">
    <property type="protein sequence ID" value="MUO45068.1"/>
    <property type="molecule type" value="Genomic_DNA"/>
</dbReference>
<feature type="transmembrane region" description="Helical" evidence="1">
    <location>
        <begin position="67"/>
        <end position="88"/>
    </location>
</feature>
<accession>A0ABD6HBL1</accession>
<dbReference type="Proteomes" id="UP000179536">
    <property type="component" value="Unassembled WGS sequence"/>
</dbReference>
<evidence type="ECO:0000313" key="3">
    <source>
        <dbReference type="EMBL" id="MUP11964.1"/>
    </source>
</evidence>
<name>A0ABD6HBL1_AGRVI</name>
<evidence type="ECO:0000313" key="2">
    <source>
        <dbReference type="EMBL" id="MUO45068.1"/>
    </source>
</evidence>
<feature type="transmembrane region" description="Helical" evidence="1">
    <location>
        <begin position="43"/>
        <end position="61"/>
    </location>
</feature>
<dbReference type="Proteomes" id="UP000179454">
    <property type="component" value="Unassembled WGS sequence"/>
</dbReference>
<reference evidence="4 5" key="1">
    <citation type="submission" date="2019-11" db="EMBL/GenBank/DDBJ databases">
        <title>Whole-genome sequencing of Allorhizobium vitis.</title>
        <authorList>
            <person name="Gan H.M."/>
            <person name="Savka M.A."/>
        </authorList>
    </citation>
    <scope>NUCLEOTIDE SEQUENCE [LARGE SCALE GENOMIC DNA]</scope>
    <source>
        <strain evidence="3 5">RF2/1</strain>
        <strain evidence="2 4">T1/7</strain>
    </source>
</reference>
<evidence type="ECO:0008006" key="6">
    <source>
        <dbReference type="Google" id="ProtNLM"/>
    </source>
</evidence>
<organism evidence="3 5">
    <name type="scientific">Agrobacterium vitis</name>
    <name type="common">Rhizobium vitis</name>
    <dbReference type="NCBI Taxonomy" id="373"/>
    <lineage>
        <taxon>Bacteria</taxon>
        <taxon>Pseudomonadati</taxon>
        <taxon>Pseudomonadota</taxon>
        <taxon>Alphaproteobacteria</taxon>
        <taxon>Hyphomicrobiales</taxon>
        <taxon>Rhizobiaceae</taxon>
        <taxon>Rhizobium/Agrobacterium group</taxon>
        <taxon>Agrobacterium</taxon>
    </lineage>
</organism>
<dbReference type="RefSeq" id="WP_015916705.1">
    <property type="nucleotide sequence ID" value="NZ_MBFA02000013.1"/>
</dbReference>
<sequence length="187" mass="21572">MSVQEQVDWDIFDTLTVDCQLTEREVTAGNKLNWKSKFKFKKLSIFYVCYVALIYILMFLIDAKPTYFDLLMVAAAILGIIILVLCIVRFTSQRRAKTYFRATPSSRRPAKVGWDAKGFYSANATSRTFHAWSDFMYWTEDTVVLVLLFAGPLMIPLPKSALTDRQLEELKRHIQTAKLPKAKLFPI</sequence>
<evidence type="ECO:0000313" key="5">
    <source>
        <dbReference type="Proteomes" id="UP000179536"/>
    </source>
</evidence>
<evidence type="ECO:0000313" key="4">
    <source>
        <dbReference type="Proteomes" id="UP000179454"/>
    </source>
</evidence>
<comment type="caution">
    <text evidence="3">The sequence shown here is derived from an EMBL/GenBank/DDBJ whole genome shotgun (WGS) entry which is preliminary data.</text>
</comment>
<dbReference type="EMBL" id="MBFA02000013">
    <property type="protein sequence ID" value="MUP11964.1"/>
    <property type="molecule type" value="Genomic_DNA"/>
</dbReference>